<reference evidence="2" key="1">
    <citation type="journal article" date="2020" name="Stud. Mycol.">
        <title>101 Dothideomycetes genomes: a test case for predicting lifestyles and emergence of pathogens.</title>
        <authorList>
            <person name="Haridas S."/>
            <person name="Albert R."/>
            <person name="Binder M."/>
            <person name="Bloem J."/>
            <person name="Labutti K."/>
            <person name="Salamov A."/>
            <person name="Andreopoulos B."/>
            <person name="Baker S."/>
            <person name="Barry K."/>
            <person name="Bills G."/>
            <person name="Bluhm B."/>
            <person name="Cannon C."/>
            <person name="Castanera R."/>
            <person name="Culley D."/>
            <person name="Daum C."/>
            <person name="Ezra D."/>
            <person name="Gonzalez J."/>
            <person name="Henrissat B."/>
            <person name="Kuo A."/>
            <person name="Liang C."/>
            <person name="Lipzen A."/>
            <person name="Lutzoni F."/>
            <person name="Magnuson J."/>
            <person name="Mondo S."/>
            <person name="Nolan M."/>
            <person name="Ohm R."/>
            <person name="Pangilinan J."/>
            <person name="Park H.-J."/>
            <person name="Ramirez L."/>
            <person name="Alfaro M."/>
            <person name="Sun H."/>
            <person name="Tritt A."/>
            <person name="Yoshinaga Y."/>
            <person name="Zwiers L.-H."/>
            <person name="Turgeon B."/>
            <person name="Goodwin S."/>
            <person name="Spatafora J."/>
            <person name="Crous P."/>
            <person name="Grigoriev I."/>
        </authorList>
    </citation>
    <scope>NUCLEOTIDE SEQUENCE</scope>
    <source>
        <strain evidence="2">ATCC 74209</strain>
    </source>
</reference>
<keyword evidence="3" id="KW-1185">Reference proteome</keyword>
<evidence type="ECO:0000313" key="3">
    <source>
        <dbReference type="Proteomes" id="UP000799536"/>
    </source>
</evidence>
<feature type="non-terminal residue" evidence="2">
    <location>
        <position position="99"/>
    </location>
</feature>
<evidence type="ECO:0000256" key="1">
    <source>
        <dbReference type="SAM" id="MobiDB-lite"/>
    </source>
</evidence>
<sequence length="99" mass="11593">EQEYEAPSNIKEEVSSEYEADESEPEVVMKYEAEESGHEVIIKDEEMSGDDEEQGIVREEHMSEYYEEKLQRDNKEEQITEHSENGFDATGSEDEEMTY</sequence>
<feature type="region of interest" description="Disordered" evidence="1">
    <location>
        <begin position="67"/>
        <end position="99"/>
    </location>
</feature>
<dbReference type="Proteomes" id="UP000799536">
    <property type="component" value="Unassembled WGS sequence"/>
</dbReference>
<protein>
    <submittedName>
        <fullName evidence="2">Uncharacterized protein</fullName>
    </submittedName>
</protein>
<feature type="compositionally biased region" description="Acidic residues" evidence="1">
    <location>
        <begin position="15"/>
        <end position="25"/>
    </location>
</feature>
<dbReference type="AlphaFoldDB" id="A0A9P4JJB5"/>
<organism evidence="2 3">
    <name type="scientific">Delitschia confertaspora ATCC 74209</name>
    <dbReference type="NCBI Taxonomy" id="1513339"/>
    <lineage>
        <taxon>Eukaryota</taxon>
        <taxon>Fungi</taxon>
        <taxon>Dikarya</taxon>
        <taxon>Ascomycota</taxon>
        <taxon>Pezizomycotina</taxon>
        <taxon>Dothideomycetes</taxon>
        <taxon>Pleosporomycetidae</taxon>
        <taxon>Pleosporales</taxon>
        <taxon>Delitschiaceae</taxon>
        <taxon>Delitschia</taxon>
    </lineage>
</organism>
<feature type="region of interest" description="Disordered" evidence="1">
    <location>
        <begin position="1"/>
        <end position="26"/>
    </location>
</feature>
<evidence type="ECO:0000313" key="2">
    <source>
        <dbReference type="EMBL" id="KAF2200476.1"/>
    </source>
</evidence>
<accession>A0A9P4JJB5</accession>
<feature type="non-terminal residue" evidence="2">
    <location>
        <position position="1"/>
    </location>
</feature>
<feature type="compositionally biased region" description="Basic and acidic residues" evidence="1">
    <location>
        <begin position="67"/>
        <end position="85"/>
    </location>
</feature>
<dbReference type="EMBL" id="ML994020">
    <property type="protein sequence ID" value="KAF2200476.1"/>
    <property type="molecule type" value="Genomic_DNA"/>
</dbReference>
<proteinExistence type="predicted"/>
<comment type="caution">
    <text evidence="2">The sequence shown here is derived from an EMBL/GenBank/DDBJ whole genome shotgun (WGS) entry which is preliminary data.</text>
</comment>
<gene>
    <name evidence="2" type="ORF">GQ43DRAFT_335564</name>
</gene>
<name>A0A9P4JJB5_9PLEO</name>